<evidence type="ECO:0000313" key="1">
    <source>
        <dbReference type="EMBL" id="KAF2671905.1"/>
    </source>
</evidence>
<dbReference type="EMBL" id="MU004232">
    <property type="protein sequence ID" value="KAF2671905.1"/>
    <property type="molecule type" value="Genomic_DNA"/>
</dbReference>
<gene>
    <name evidence="1" type="ORF">BT63DRAFT_422421</name>
</gene>
<accession>A0A6A6UI02</accession>
<sequence>MGWYKTWSSDFETDASSYHHTFDFPDCSQYIRNLKPEGAETAYHQYPYADRLSYHLIHQLSYIHGRYRETLQKRRSRFQIFCVARIPASRLLTLPIRRHQFELWTLSRIQHQSASTSAISVVRPDPLFGPFGSGVWTLNSILGLISLIFNSSPTFLSSECSWLLPIQTGIAIEVHCNY</sequence>
<name>A0A6A6UI02_9PEZI</name>
<evidence type="ECO:0000313" key="2">
    <source>
        <dbReference type="Proteomes" id="UP000799302"/>
    </source>
</evidence>
<keyword evidence="2" id="KW-1185">Reference proteome</keyword>
<reference evidence="1" key="1">
    <citation type="journal article" date="2020" name="Stud. Mycol.">
        <title>101 Dothideomycetes genomes: a test case for predicting lifestyles and emergence of pathogens.</title>
        <authorList>
            <person name="Haridas S."/>
            <person name="Albert R."/>
            <person name="Binder M."/>
            <person name="Bloem J."/>
            <person name="Labutti K."/>
            <person name="Salamov A."/>
            <person name="Andreopoulos B."/>
            <person name="Baker S."/>
            <person name="Barry K."/>
            <person name="Bills G."/>
            <person name="Bluhm B."/>
            <person name="Cannon C."/>
            <person name="Castanera R."/>
            <person name="Culley D."/>
            <person name="Daum C."/>
            <person name="Ezra D."/>
            <person name="Gonzalez J."/>
            <person name="Henrissat B."/>
            <person name="Kuo A."/>
            <person name="Liang C."/>
            <person name="Lipzen A."/>
            <person name="Lutzoni F."/>
            <person name="Magnuson J."/>
            <person name="Mondo S."/>
            <person name="Nolan M."/>
            <person name="Ohm R."/>
            <person name="Pangilinan J."/>
            <person name="Park H.-J."/>
            <person name="Ramirez L."/>
            <person name="Alfaro M."/>
            <person name="Sun H."/>
            <person name="Tritt A."/>
            <person name="Yoshinaga Y."/>
            <person name="Zwiers L.-H."/>
            <person name="Turgeon B."/>
            <person name="Goodwin S."/>
            <person name="Spatafora J."/>
            <person name="Crous P."/>
            <person name="Grigoriev I."/>
        </authorList>
    </citation>
    <scope>NUCLEOTIDE SEQUENCE</scope>
    <source>
        <strain evidence="1">CBS 115976</strain>
    </source>
</reference>
<proteinExistence type="predicted"/>
<protein>
    <submittedName>
        <fullName evidence="1">Uncharacterized protein</fullName>
    </submittedName>
</protein>
<dbReference type="AlphaFoldDB" id="A0A6A6UI02"/>
<organism evidence="1 2">
    <name type="scientific">Microthyrium microscopicum</name>
    <dbReference type="NCBI Taxonomy" id="703497"/>
    <lineage>
        <taxon>Eukaryota</taxon>
        <taxon>Fungi</taxon>
        <taxon>Dikarya</taxon>
        <taxon>Ascomycota</taxon>
        <taxon>Pezizomycotina</taxon>
        <taxon>Dothideomycetes</taxon>
        <taxon>Dothideomycetes incertae sedis</taxon>
        <taxon>Microthyriales</taxon>
        <taxon>Microthyriaceae</taxon>
        <taxon>Microthyrium</taxon>
    </lineage>
</organism>
<dbReference type="Proteomes" id="UP000799302">
    <property type="component" value="Unassembled WGS sequence"/>
</dbReference>